<dbReference type="Proteomes" id="UP001052739">
    <property type="component" value="Unassembled WGS sequence"/>
</dbReference>
<evidence type="ECO:0000313" key="2">
    <source>
        <dbReference type="Proteomes" id="UP001052739"/>
    </source>
</evidence>
<dbReference type="SUPFAM" id="SSF53335">
    <property type="entry name" value="S-adenosyl-L-methionine-dependent methyltransferases"/>
    <property type="match status" value="1"/>
</dbReference>
<dbReference type="InterPro" id="IPR029063">
    <property type="entry name" value="SAM-dependent_MTases_sf"/>
</dbReference>
<reference evidence="1" key="1">
    <citation type="submission" date="2024-05" db="EMBL/GenBank/DDBJ databases">
        <title>Whole genome shotgun sequence of Streptomyces hydrogenans NBRC 13475.</title>
        <authorList>
            <person name="Komaki H."/>
            <person name="Tamura T."/>
        </authorList>
    </citation>
    <scope>NUCLEOTIDE SEQUENCE</scope>
    <source>
        <strain evidence="1">NBRC 13475</strain>
    </source>
</reference>
<name>A0ABQ3P4P1_9ACTN</name>
<comment type="caution">
    <text evidence="1">The sequence shown here is derived from an EMBL/GenBank/DDBJ whole genome shotgun (WGS) entry which is preliminary data.</text>
</comment>
<dbReference type="Gene3D" id="3.40.50.150">
    <property type="entry name" value="Vaccinia Virus protein VP39"/>
    <property type="match status" value="1"/>
</dbReference>
<gene>
    <name evidence="1" type="ORF">Shyd_13600</name>
</gene>
<evidence type="ECO:0000313" key="1">
    <source>
        <dbReference type="EMBL" id="GHI19989.1"/>
    </source>
</evidence>
<sequence length="278" mass="30925">MPHSIHSEEFRSAVARLSVPGMGTEVVGPLLANLVQLLRPRRVLEVGMGYTTPFLAAALAEAERTVEAESVALAAKTREHLDAGRALDDSWLLAEPPLVTPSLHLEPYRPVLAAVDNLSIAESSAGRVREVLAELGLDERVTVVNADLKDSLDKLPEELTPIDFAWVDAWECLWFFDHFWPLINPDGGLVVMHYLMTYPEGDAVRRYIAKFQERHPGELEVVSLLESQKLMQNSVTILRRTSGASKLRYAGTGGRIDYSDQLHSDAREHLRRVADRTA</sequence>
<accession>A0ABQ3P4P1</accession>
<protein>
    <submittedName>
        <fullName evidence="1">Uncharacterized protein</fullName>
    </submittedName>
</protein>
<organism evidence="1 2">
    <name type="scientific">Streptomyces hydrogenans</name>
    <dbReference type="NCBI Taxonomy" id="1873719"/>
    <lineage>
        <taxon>Bacteria</taxon>
        <taxon>Bacillati</taxon>
        <taxon>Actinomycetota</taxon>
        <taxon>Actinomycetes</taxon>
        <taxon>Kitasatosporales</taxon>
        <taxon>Streptomycetaceae</taxon>
        <taxon>Streptomyces</taxon>
    </lineage>
</organism>
<keyword evidence="2" id="KW-1185">Reference proteome</keyword>
<dbReference type="Pfam" id="PF13578">
    <property type="entry name" value="Methyltransf_24"/>
    <property type="match status" value="1"/>
</dbReference>
<dbReference type="EMBL" id="BNDW01000004">
    <property type="protein sequence ID" value="GHI19989.1"/>
    <property type="molecule type" value="Genomic_DNA"/>
</dbReference>
<proteinExistence type="predicted"/>